<feature type="domain" description="Solute-binding protein family 5" evidence="4">
    <location>
        <begin position="80"/>
        <end position="438"/>
    </location>
</feature>
<keyword evidence="3" id="KW-0732">Signal</keyword>
<sequence length="532" mass="58046">MLLDPSLRRVGGAALSALLLCTAPTALLAATPADTLVIADAIDDIVSLDPQEAYEFSGLDVVNNVYDGLVELDPAKPGDPVPGLAESWSVAEDGTTFTFKMKSGITFSSGNPVTAADAAFSLQRAVKLDKSPAFILNQFGWTKENVDTMVTADGDTLTLKTDKPYAPTFLYNCLTAGVASVIDMKTVMEHEANGDMGNEWLKTNSAGTGAYILKSFKPNEGYLLEARTGYWRGDAVLKNVFMRHIPEAATQRLLLEKGDIDVARELTPVDIEGISSNPDVKIQPDVGGQIFYLSFNQKNENYKNEKFLDAMRYAIDYKGMTDTFLKGNMVVHQAFLPKGYLGALEDTPYSLDVEKAKALLAESGVAAPKIVMDVRNAADRMEMAQSIQNTFGQVGITVELNIGEGAEQLKRYRARQHDMTLQSWGPDYPDPQTNAGSFAWNPDNTDEAKVGTLAWRNAYDPGPLNAMTEAAVMEQDAAKRKAMYEELQTKHRETSPFIVMFQIGYQSAMGKSVSGFYTGGAIDSAAYWLVTK</sequence>
<organism evidence="5 6">
    <name type="scientific">Gemmobacter aquatilis</name>
    <dbReference type="NCBI Taxonomy" id="933059"/>
    <lineage>
        <taxon>Bacteria</taxon>
        <taxon>Pseudomonadati</taxon>
        <taxon>Pseudomonadota</taxon>
        <taxon>Alphaproteobacteria</taxon>
        <taxon>Rhodobacterales</taxon>
        <taxon>Paracoccaceae</taxon>
        <taxon>Gemmobacter</taxon>
    </lineage>
</organism>
<dbReference type="SUPFAM" id="SSF53850">
    <property type="entry name" value="Periplasmic binding protein-like II"/>
    <property type="match status" value="1"/>
</dbReference>
<dbReference type="STRING" id="933059.SAMN04488103_101538"/>
<proteinExistence type="inferred from homology"/>
<reference evidence="5 6" key="1">
    <citation type="submission" date="2016-10" db="EMBL/GenBank/DDBJ databases">
        <authorList>
            <person name="de Groot N.N."/>
        </authorList>
    </citation>
    <scope>NUCLEOTIDE SEQUENCE [LARGE SCALE GENOMIC DNA]</scope>
    <source>
        <strain evidence="5 6">DSM 3857</strain>
    </source>
</reference>
<dbReference type="Proteomes" id="UP000198761">
    <property type="component" value="Unassembled WGS sequence"/>
</dbReference>
<dbReference type="EMBL" id="FOCE01000001">
    <property type="protein sequence ID" value="SEM58050.1"/>
    <property type="molecule type" value="Genomic_DNA"/>
</dbReference>
<dbReference type="GO" id="GO:0015833">
    <property type="term" value="P:peptide transport"/>
    <property type="evidence" value="ECO:0007669"/>
    <property type="project" value="TreeGrafter"/>
</dbReference>
<evidence type="ECO:0000313" key="5">
    <source>
        <dbReference type="EMBL" id="SEM58050.1"/>
    </source>
</evidence>
<comment type="subcellular location">
    <subcellularLocation>
        <location evidence="1">Periplasm</location>
    </subcellularLocation>
</comment>
<evidence type="ECO:0000256" key="3">
    <source>
        <dbReference type="SAM" id="SignalP"/>
    </source>
</evidence>
<dbReference type="InterPro" id="IPR039424">
    <property type="entry name" value="SBP_5"/>
</dbReference>
<dbReference type="OrthoDB" id="9803988at2"/>
<dbReference type="RefSeq" id="WP_091296363.1">
    <property type="nucleotide sequence ID" value="NZ_FOCE01000001.1"/>
</dbReference>
<keyword evidence="6" id="KW-1185">Reference proteome</keyword>
<dbReference type="GO" id="GO:1904680">
    <property type="term" value="F:peptide transmembrane transporter activity"/>
    <property type="evidence" value="ECO:0007669"/>
    <property type="project" value="TreeGrafter"/>
</dbReference>
<dbReference type="PANTHER" id="PTHR30290">
    <property type="entry name" value="PERIPLASMIC BINDING COMPONENT OF ABC TRANSPORTER"/>
    <property type="match status" value="1"/>
</dbReference>
<evidence type="ECO:0000256" key="1">
    <source>
        <dbReference type="ARBA" id="ARBA00004418"/>
    </source>
</evidence>
<feature type="signal peptide" evidence="3">
    <location>
        <begin position="1"/>
        <end position="29"/>
    </location>
</feature>
<dbReference type="InterPro" id="IPR000914">
    <property type="entry name" value="SBP_5_dom"/>
</dbReference>
<dbReference type="AlphaFoldDB" id="A0A1H7ZI09"/>
<feature type="chain" id="PRO_5011485882" evidence="3">
    <location>
        <begin position="30"/>
        <end position="532"/>
    </location>
</feature>
<dbReference type="GO" id="GO:0043190">
    <property type="term" value="C:ATP-binding cassette (ABC) transporter complex"/>
    <property type="evidence" value="ECO:0007669"/>
    <property type="project" value="InterPro"/>
</dbReference>
<dbReference type="PANTHER" id="PTHR30290:SF34">
    <property type="entry name" value="ABC TRANSPORTER, PERIPLASMIC OLIGO-PEPTIDE BINDING PROTEIN, PUTATIVE-RELATED"/>
    <property type="match status" value="1"/>
</dbReference>
<dbReference type="CDD" id="cd08512">
    <property type="entry name" value="PBP2_NikA_DppA_OppA_like_7"/>
    <property type="match status" value="1"/>
</dbReference>
<evidence type="ECO:0000259" key="4">
    <source>
        <dbReference type="Pfam" id="PF00496"/>
    </source>
</evidence>
<dbReference type="Gene3D" id="3.90.76.10">
    <property type="entry name" value="Dipeptide-binding Protein, Domain 1"/>
    <property type="match status" value="1"/>
</dbReference>
<protein>
    <submittedName>
        <fullName evidence="5">Peptide/nickel transport system substrate-binding protein</fullName>
    </submittedName>
</protein>
<dbReference type="Gene3D" id="3.40.190.10">
    <property type="entry name" value="Periplasmic binding protein-like II"/>
    <property type="match status" value="1"/>
</dbReference>
<name>A0A1H7ZI09_9RHOB</name>
<comment type="similarity">
    <text evidence="2">Belongs to the bacterial solute-binding protein 5 family.</text>
</comment>
<evidence type="ECO:0000313" key="6">
    <source>
        <dbReference type="Proteomes" id="UP000198761"/>
    </source>
</evidence>
<evidence type="ECO:0000256" key="2">
    <source>
        <dbReference type="ARBA" id="ARBA00005695"/>
    </source>
</evidence>
<dbReference type="InterPro" id="IPR030678">
    <property type="entry name" value="Peptide/Ni-bd"/>
</dbReference>
<dbReference type="PIRSF" id="PIRSF002741">
    <property type="entry name" value="MppA"/>
    <property type="match status" value="1"/>
</dbReference>
<gene>
    <name evidence="5" type="ORF">SAMN04488103_101538</name>
</gene>
<dbReference type="GO" id="GO:0030288">
    <property type="term" value="C:outer membrane-bounded periplasmic space"/>
    <property type="evidence" value="ECO:0007669"/>
    <property type="project" value="UniProtKB-ARBA"/>
</dbReference>
<accession>A0A1H7ZI09</accession>
<dbReference type="Gene3D" id="3.10.105.10">
    <property type="entry name" value="Dipeptide-binding Protein, Domain 3"/>
    <property type="match status" value="1"/>
</dbReference>
<dbReference type="Pfam" id="PF00496">
    <property type="entry name" value="SBP_bac_5"/>
    <property type="match status" value="1"/>
</dbReference>